<dbReference type="EMBL" id="VOEJ01000001">
    <property type="protein sequence ID" value="TWR31427.1"/>
    <property type="molecule type" value="Genomic_DNA"/>
</dbReference>
<proteinExistence type="predicted"/>
<dbReference type="InterPro" id="IPR025285">
    <property type="entry name" value="DUF4145"/>
</dbReference>
<keyword evidence="3" id="KW-1185">Reference proteome</keyword>
<dbReference type="GO" id="GO:0045892">
    <property type="term" value="P:negative regulation of DNA-templated transcription"/>
    <property type="evidence" value="ECO:0007669"/>
    <property type="project" value="TreeGrafter"/>
</dbReference>
<name>A0A563UJ81_9SPHI</name>
<comment type="caution">
    <text evidence="2">The sequence shown here is derived from an EMBL/GenBank/DDBJ whole genome shotgun (WGS) entry which is preliminary data.</text>
</comment>
<evidence type="ECO:0000259" key="1">
    <source>
        <dbReference type="Pfam" id="PF13643"/>
    </source>
</evidence>
<gene>
    <name evidence="2" type="ORF">FPZ43_02825</name>
</gene>
<dbReference type="Proteomes" id="UP000320042">
    <property type="component" value="Unassembled WGS sequence"/>
</dbReference>
<protein>
    <submittedName>
        <fullName evidence="2">DUF4145 domain-containing protein</fullName>
    </submittedName>
</protein>
<dbReference type="PANTHER" id="PTHR37941:SF1">
    <property type="entry name" value="FUMARASE E-RELATED"/>
    <property type="match status" value="1"/>
</dbReference>
<dbReference type="Pfam" id="PF13643">
    <property type="entry name" value="DUF4145"/>
    <property type="match status" value="1"/>
</dbReference>
<dbReference type="AlphaFoldDB" id="A0A563UJ81"/>
<feature type="domain" description="DUF4145" evidence="1">
    <location>
        <begin position="36"/>
        <end position="106"/>
    </location>
</feature>
<dbReference type="InterPro" id="IPR038026">
    <property type="entry name" value="MtlR-like_sf"/>
</dbReference>
<dbReference type="PANTHER" id="PTHR37941">
    <property type="entry name" value="FUMARASE E-RELATED"/>
    <property type="match status" value="1"/>
</dbReference>
<organism evidence="2 3">
    <name type="scientific">Mucilaginibacter pallidiroseus</name>
    <dbReference type="NCBI Taxonomy" id="2599295"/>
    <lineage>
        <taxon>Bacteria</taxon>
        <taxon>Pseudomonadati</taxon>
        <taxon>Bacteroidota</taxon>
        <taxon>Sphingobacteriia</taxon>
        <taxon>Sphingobacteriales</taxon>
        <taxon>Sphingobacteriaceae</taxon>
        <taxon>Mucilaginibacter</taxon>
    </lineage>
</organism>
<dbReference type="OrthoDB" id="9814134at2"/>
<dbReference type="Gene3D" id="1.20.120.330">
    <property type="entry name" value="Nucleotidyltransferases domain 2"/>
    <property type="match status" value="1"/>
</dbReference>
<accession>A0A563UJ81</accession>
<sequence length="171" mass="19281">MNNKKNILDTHPHLKDFLDFLPKLNEESDRGAVLIAATMIEDLLEKVLHSFLIKGKTADRLLTGFNAPLGTFSAKIAACAAMGLITDNEHEDIEIIRKVRNDFAHTIHMSFKTQKIVDHCSKLHHSAKSYDDVIVGSKGQFTTGATSIILNLTNRPHYVEKTKITKRNWPY</sequence>
<dbReference type="RefSeq" id="WP_146380324.1">
    <property type="nucleotide sequence ID" value="NZ_VOEJ01000001.1"/>
</dbReference>
<evidence type="ECO:0000313" key="2">
    <source>
        <dbReference type="EMBL" id="TWR31427.1"/>
    </source>
</evidence>
<reference evidence="2 3" key="1">
    <citation type="submission" date="2019-07" db="EMBL/GenBank/DDBJ databases">
        <authorList>
            <person name="Kim J."/>
        </authorList>
    </citation>
    <scope>NUCLEOTIDE SEQUENCE [LARGE SCALE GENOMIC DNA]</scope>
    <source>
        <strain evidence="3">dk17</strain>
    </source>
</reference>
<dbReference type="SUPFAM" id="SSF158668">
    <property type="entry name" value="MtlR-like"/>
    <property type="match status" value="1"/>
</dbReference>
<dbReference type="InterPro" id="IPR007761">
    <property type="entry name" value="MtlR-like"/>
</dbReference>
<evidence type="ECO:0000313" key="3">
    <source>
        <dbReference type="Proteomes" id="UP000320042"/>
    </source>
</evidence>